<dbReference type="RefSeq" id="WP_068352375.1">
    <property type="nucleotide sequence ID" value="NZ_CP016033.1"/>
</dbReference>
<dbReference type="InterPro" id="IPR054351">
    <property type="entry name" value="NADH_UbQ_OxRdtase_ferredoxin"/>
</dbReference>
<keyword evidence="4 10" id="KW-0479">Metal-binding</keyword>
<dbReference type="InterPro" id="IPR050123">
    <property type="entry name" value="Prok_molybdopt-oxidoreductase"/>
</dbReference>
<dbReference type="GO" id="GO:0008137">
    <property type="term" value="F:NADH dehydrogenase (ubiquinone) activity"/>
    <property type="evidence" value="ECO:0007669"/>
    <property type="project" value="UniProtKB-UniRule"/>
</dbReference>
<dbReference type="FunFam" id="3.10.20.740:FF:000001">
    <property type="entry name" value="NADH-quinone oxidoreductase subunit G"/>
    <property type="match status" value="1"/>
</dbReference>
<dbReference type="InterPro" id="IPR036010">
    <property type="entry name" value="2Fe-2S_ferredoxin-like_sf"/>
</dbReference>
<feature type="domain" description="4Fe-4S His(Cys)3-ligated-type" evidence="13">
    <location>
        <begin position="79"/>
        <end position="118"/>
    </location>
</feature>
<evidence type="ECO:0000259" key="13">
    <source>
        <dbReference type="PROSITE" id="PS51839"/>
    </source>
</evidence>
<dbReference type="PANTHER" id="PTHR43105">
    <property type="entry name" value="RESPIRATORY NITRATE REDUCTASE"/>
    <property type="match status" value="1"/>
</dbReference>
<dbReference type="PROSITE" id="PS00641">
    <property type="entry name" value="COMPLEX1_75K_1"/>
    <property type="match status" value="1"/>
</dbReference>
<dbReference type="InterPro" id="IPR015405">
    <property type="entry name" value="NDUFS1-like_C"/>
</dbReference>
<keyword evidence="7 10" id="KW-0411">Iron-sulfur</keyword>
<keyword evidence="5 10" id="KW-1278">Translocase</keyword>
<reference evidence="14 15" key="1">
    <citation type="submission" date="2016-05" db="EMBL/GenBank/DDBJ databases">
        <title>Compelete Genome Sequence of Bacteriochlorophyll-Synthesizing Bacterium Porphyrobacter neustonensis DSM 9434.</title>
        <authorList>
            <person name="Shi X.-L."/>
            <person name="Wu Y.-H."/>
            <person name="Cheng H."/>
            <person name="Xu L."/>
            <person name="Zhang X.-Q."/>
            <person name="Wang C.-S."/>
            <person name="Xu X.-W."/>
        </authorList>
    </citation>
    <scope>NUCLEOTIDE SEQUENCE [LARGE SCALE GENOMIC DNA]</scope>
    <source>
        <strain evidence="14 15">DSM 9434</strain>
    </source>
</reference>
<dbReference type="GO" id="GO:0016651">
    <property type="term" value="F:oxidoreductase activity, acting on NAD(P)H"/>
    <property type="evidence" value="ECO:0007669"/>
    <property type="project" value="InterPro"/>
</dbReference>
<evidence type="ECO:0000259" key="11">
    <source>
        <dbReference type="PROSITE" id="PS51085"/>
    </source>
</evidence>
<evidence type="ECO:0000256" key="8">
    <source>
        <dbReference type="ARBA" id="ARBA00023027"/>
    </source>
</evidence>
<dbReference type="Pfam" id="PF00384">
    <property type="entry name" value="Molybdopterin"/>
    <property type="match status" value="1"/>
</dbReference>
<dbReference type="Pfam" id="PF13510">
    <property type="entry name" value="Fer2_4"/>
    <property type="match status" value="1"/>
</dbReference>
<dbReference type="EC" id="7.1.1.-" evidence="10"/>
<dbReference type="InterPro" id="IPR010228">
    <property type="entry name" value="NADH_UbQ_OxRdtase_Gsu"/>
</dbReference>
<dbReference type="KEGG" id="pns:A9D12_12645"/>
<dbReference type="Gene3D" id="3.40.50.740">
    <property type="match status" value="2"/>
</dbReference>
<sequence>MPKVTVDGQEIEVPAGATVLQACELAGKEIPRFCYHERLSIAGNCRMCLVEVKPGPPKPQASCALPAADGQEIRTDSPMVKKAREGVMEFLLINHPLDCPICDQGGECDLQDQAVAYGRGGSRYHENKRAVTEKYMGPLIKTIMTRCIHCTRCVRFSEEIAGVDEIGALYRGEDMQITTYLEQAASHELSANVIDLCPVGALTSRPYAFEARPWELKQTLSIDVSDAVGANITLHSKGREVMRALPRINDDVNEEWLSDKGRYQVDGLTKRRLDRVWVRRDGKLQPADWAEAFGMIAGALEGDKASIAAVAGDLLDAETMFAAKALVNACGSQLTEARQTGMTYDVSNLAAVNFNSTFAGIETADAILIVGSNVRWEAALLNVRLRKAVKAGAKVYIVGPEWDPTYPATFLGNDLGLLGRMPQDMVDVMTAAKRPAVIVGAAALAKGALGATLGLVGQFNLVRTNEDGSVWNGFNVLHISAARMASLMLGFTLPGGMGDIAAASPKVLLSLGADEMDYAPYAGSLKVYIGHHGDKGAHHADIILPGASFAEKDGTYVNTEGRVQFAEKAVFAPGDAREDWTILRALADALGVSVGFDSYAELQARMIAAVPALGEEGLADYGSLPDAVSGATAEGEIAGYPIKDFYLTNPIARASEVMQRCSDELLHRADVKEAAE</sequence>
<dbReference type="GO" id="GO:0042773">
    <property type="term" value="P:ATP synthesis coupled electron transport"/>
    <property type="evidence" value="ECO:0007669"/>
    <property type="project" value="InterPro"/>
</dbReference>
<comment type="cofactor">
    <cofactor evidence="1 10">
        <name>[4Fe-4S] cluster</name>
        <dbReference type="ChEBI" id="CHEBI:49883"/>
    </cofactor>
</comment>
<evidence type="ECO:0000256" key="1">
    <source>
        <dbReference type="ARBA" id="ARBA00001966"/>
    </source>
</evidence>
<keyword evidence="8 10" id="KW-0520">NAD</keyword>
<dbReference type="Pfam" id="PF09326">
    <property type="entry name" value="NADH_dhqG_C"/>
    <property type="match status" value="1"/>
</dbReference>
<evidence type="ECO:0000256" key="7">
    <source>
        <dbReference type="ARBA" id="ARBA00023014"/>
    </source>
</evidence>
<evidence type="ECO:0000313" key="15">
    <source>
        <dbReference type="Proteomes" id="UP000078263"/>
    </source>
</evidence>
<comment type="catalytic activity">
    <reaction evidence="9 10">
        <text>a quinone + NADH + 5 H(+)(in) = a quinol + NAD(+) + 4 H(+)(out)</text>
        <dbReference type="Rhea" id="RHEA:57888"/>
        <dbReference type="ChEBI" id="CHEBI:15378"/>
        <dbReference type="ChEBI" id="CHEBI:24646"/>
        <dbReference type="ChEBI" id="CHEBI:57540"/>
        <dbReference type="ChEBI" id="CHEBI:57945"/>
        <dbReference type="ChEBI" id="CHEBI:132124"/>
    </reaction>
</comment>
<dbReference type="Pfam" id="PF22117">
    <property type="entry name" value="Fer4_Nqo3"/>
    <property type="match status" value="1"/>
</dbReference>
<keyword evidence="15" id="KW-1185">Reference proteome</keyword>
<dbReference type="GO" id="GO:0016020">
    <property type="term" value="C:membrane"/>
    <property type="evidence" value="ECO:0007669"/>
    <property type="project" value="InterPro"/>
</dbReference>
<keyword evidence="3 10" id="KW-0004">4Fe-4S</keyword>
<dbReference type="PROSITE" id="PS00642">
    <property type="entry name" value="COMPLEX1_75K_2"/>
    <property type="match status" value="1"/>
</dbReference>
<evidence type="ECO:0000256" key="9">
    <source>
        <dbReference type="ARBA" id="ARBA00047712"/>
    </source>
</evidence>
<dbReference type="SUPFAM" id="SSF54292">
    <property type="entry name" value="2Fe-2S ferredoxin-like"/>
    <property type="match status" value="1"/>
</dbReference>
<dbReference type="PROSITE" id="PS00643">
    <property type="entry name" value="COMPLEX1_75K_3"/>
    <property type="match status" value="1"/>
</dbReference>
<dbReference type="AlphaFoldDB" id="A0A192D7A1"/>
<dbReference type="GO" id="GO:0048038">
    <property type="term" value="F:quinone binding"/>
    <property type="evidence" value="ECO:0007669"/>
    <property type="project" value="UniProtKB-UniRule"/>
</dbReference>
<dbReference type="Gene3D" id="3.30.70.20">
    <property type="match status" value="1"/>
</dbReference>
<dbReference type="SUPFAM" id="SSF54862">
    <property type="entry name" value="4Fe-4S ferredoxins"/>
    <property type="match status" value="1"/>
</dbReference>
<dbReference type="PROSITE" id="PS51257">
    <property type="entry name" value="PROKAR_LIPOPROTEIN"/>
    <property type="match status" value="1"/>
</dbReference>
<dbReference type="InterPro" id="IPR000283">
    <property type="entry name" value="NADH_UbQ_OxRdtase_75kDa_su_CS"/>
</dbReference>
<organism evidence="14 15">
    <name type="scientific">Erythrobacter neustonensis</name>
    <dbReference type="NCBI Taxonomy" id="1112"/>
    <lineage>
        <taxon>Bacteria</taxon>
        <taxon>Pseudomonadati</taxon>
        <taxon>Pseudomonadota</taxon>
        <taxon>Alphaproteobacteria</taxon>
        <taxon>Sphingomonadales</taxon>
        <taxon>Erythrobacteraceae</taxon>
        <taxon>Erythrobacter/Porphyrobacter group</taxon>
        <taxon>Erythrobacter</taxon>
    </lineage>
</organism>
<dbReference type="PANTHER" id="PTHR43105:SF13">
    <property type="entry name" value="NADH-UBIQUINONE OXIDOREDUCTASE 75 KDA SUBUNIT, MITOCHONDRIAL"/>
    <property type="match status" value="1"/>
</dbReference>
<dbReference type="PROSITE" id="PS51085">
    <property type="entry name" value="2FE2S_FER_2"/>
    <property type="match status" value="1"/>
</dbReference>
<dbReference type="InterPro" id="IPR019574">
    <property type="entry name" value="NADH_UbQ_OxRdtase_Gsu_4Fe4S-bd"/>
</dbReference>
<dbReference type="InterPro" id="IPR001041">
    <property type="entry name" value="2Fe-2S_ferredoxin-type"/>
</dbReference>
<dbReference type="GO" id="GO:0046872">
    <property type="term" value="F:metal ion binding"/>
    <property type="evidence" value="ECO:0007669"/>
    <property type="project" value="UniProtKB-UniRule"/>
</dbReference>
<dbReference type="GO" id="GO:0051539">
    <property type="term" value="F:4 iron, 4 sulfur cluster binding"/>
    <property type="evidence" value="ECO:0007669"/>
    <property type="project" value="UniProtKB-KW"/>
</dbReference>
<dbReference type="GO" id="GO:0051537">
    <property type="term" value="F:2 iron, 2 sulfur cluster binding"/>
    <property type="evidence" value="ECO:0007669"/>
    <property type="project" value="UniProtKB-UniRule"/>
</dbReference>
<dbReference type="NCBIfam" id="TIGR01973">
    <property type="entry name" value="NuoG"/>
    <property type="match status" value="1"/>
</dbReference>
<dbReference type="Proteomes" id="UP000078263">
    <property type="component" value="Chromosome"/>
</dbReference>
<dbReference type="PROSITE" id="PS51839">
    <property type="entry name" value="4FE4S_HC3"/>
    <property type="match status" value="1"/>
</dbReference>
<keyword evidence="6 10" id="KW-0408">Iron</keyword>
<dbReference type="InterPro" id="IPR006963">
    <property type="entry name" value="Mopterin_OxRdtase_4Fe-4S_dom"/>
</dbReference>
<evidence type="ECO:0000256" key="10">
    <source>
        <dbReference type="RuleBase" id="RU003525"/>
    </source>
</evidence>
<dbReference type="FunFam" id="3.30.70.20:FF:000002">
    <property type="entry name" value="NADH-ubiquinone oxidoreductase 75 kDa subunit"/>
    <property type="match status" value="1"/>
</dbReference>
<comment type="similarity">
    <text evidence="2 10">Belongs to the complex I 75 kDa subunit family.</text>
</comment>
<keyword evidence="10" id="KW-0874">Quinone</keyword>
<dbReference type="Gene3D" id="3.40.228.10">
    <property type="entry name" value="Dimethylsulfoxide Reductase, domain 2"/>
    <property type="match status" value="1"/>
</dbReference>
<gene>
    <name evidence="14" type="ORF">A9D12_12645</name>
</gene>
<evidence type="ECO:0000256" key="4">
    <source>
        <dbReference type="ARBA" id="ARBA00022723"/>
    </source>
</evidence>
<dbReference type="Pfam" id="PF10588">
    <property type="entry name" value="NADH-G_4Fe-4S_3"/>
    <property type="match status" value="1"/>
</dbReference>
<evidence type="ECO:0000256" key="5">
    <source>
        <dbReference type="ARBA" id="ARBA00022967"/>
    </source>
</evidence>
<evidence type="ECO:0000313" key="14">
    <source>
        <dbReference type="EMBL" id="ANK13649.1"/>
    </source>
</evidence>
<dbReference type="InterPro" id="IPR006656">
    <property type="entry name" value="Mopterin_OxRdtase"/>
</dbReference>
<proteinExistence type="inferred from homology"/>
<dbReference type="PROSITE" id="PS51669">
    <property type="entry name" value="4FE4S_MOW_BIS_MGD"/>
    <property type="match status" value="1"/>
</dbReference>
<dbReference type="SMART" id="SM00929">
    <property type="entry name" value="NADH-G_4Fe-4S_3"/>
    <property type="match status" value="1"/>
</dbReference>
<dbReference type="OrthoDB" id="9816402at2"/>
<dbReference type="STRING" id="1112.A9D12_12645"/>
<evidence type="ECO:0000256" key="3">
    <source>
        <dbReference type="ARBA" id="ARBA00022485"/>
    </source>
</evidence>
<feature type="domain" description="4Fe-4S Mo/W bis-MGD-type" evidence="12">
    <location>
        <begin position="216"/>
        <end position="272"/>
    </location>
</feature>
<dbReference type="Pfam" id="PF22151">
    <property type="entry name" value="Fer4_NDSU1"/>
    <property type="match status" value="1"/>
</dbReference>
<accession>A0A192D7A1</accession>
<evidence type="ECO:0000256" key="2">
    <source>
        <dbReference type="ARBA" id="ARBA00005404"/>
    </source>
</evidence>
<comment type="cofactor">
    <cofactor evidence="10">
        <name>[2Fe-2S] cluster</name>
        <dbReference type="ChEBI" id="CHEBI:190135"/>
    </cofactor>
    <text evidence="10">Binds 1 [2Fe-2S] cluster per subunit.</text>
</comment>
<keyword evidence="10" id="KW-0001">2Fe-2S</keyword>
<dbReference type="EMBL" id="CP016033">
    <property type="protein sequence ID" value="ANK13649.1"/>
    <property type="molecule type" value="Genomic_DNA"/>
</dbReference>
<feature type="domain" description="2Fe-2S ferredoxin-type" evidence="11">
    <location>
        <begin position="2"/>
        <end position="79"/>
    </location>
</feature>
<evidence type="ECO:0000256" key="6">
    <source>
        <dbReference type="ARBA" id="ARBA00023004"/>
    </source>
</evidence>
<evidence type="ECO:0000259" key="12">
    <source>
        <dbReference type="PROSITE" id="PS51669"/>
    </source>
</evidence>
<dbReference type="SUPFAM" id="SSF53706">
    <property type="entry name" value="Formate dehydrogenase/DMSO reductase, domains 1-3"/>
    <property type="match status" value="1"/>
</dbReference>
<dbReference type="Gene3D" id="3.10.20.740">
    <property type="match status" value="1"/>
</dbReference>
<name>A0A192D7A1_9SPHN</name>
<comment type="function">
    <text evidence="10">NDH-1 shuttles electrons from NADH, via FMN and iron-sulfur (Fe-S) centers, to quinones in the respiratory chain. Couples the redox reaction to proton translocation (for every two electrons transferred, four hydrogen ions are translocated across the cytoplasmic membrane), and thus conserves the redox energy in a proton gradient.</text>
</comment>
<dbReference type="CDD" id="cd00207">
    <property type="entry name" value="fer2"/>
    <property type="match status" value="1"/>
</dbReference>
<protein>
    <recommendedName>
        <fullName evidence="10">NADH-quinone oxidoreductase</fullName>
        <ecNumber evidence="10">7.1.1.-</ecNumber>
    </recommendedName>
</protein>